<evidence type="ECO:0000259" key="2">
    <source>
        <dbReference type="Pfam" id="PF25210"/>
    </source>
</evidence>
<dbReference type="InterPro" id="IPR006652">
    <property type="entry name" value="Kelch_1"/>
</dbReference>
<dbReference type="CDD" id="cd22152">
    <property type="entry name" value="F-box_AtAFR-like"/>
    <property type="match status" value="1"/>
</dbReference>
<dbReference type="PANTHER" id="PTHR24414:SF23">
    <property type="entry name" value="F-BOX_KELCH-REPEAT PROTEIN SKIP6"/>
    <property type="match status" value="1"/>
</dbReference>
<evidence type="ECO:0000259" key="1">
    <source>
        <dbReference type="Pfam" id="PF00646"/>
    </source>
</evidence>
<dbReference type="SMART" id="SM00612">
    <property type="entry name" value="Kelch"/>
    <property type="match status" value="1"/>
</dbReference>
<name>W9S804_9ROSA</name>
<dbReference type="InterPro" id="IPR001810">
    <property type="entry name" value="F-box_dom"/>
</dbReference>
<accession>W9S804</accession>
<dbReference type="KEGG" id="mnt:21391712"/>
<dbReference type="SUPFAM" id="SSF117281">
    <property type="entry name" value="Kelch motif"/>
    <property type="match status" value="1"/>
</dbReference>
<dbReference type="InterPro" id="IPR015915">
    <property type="entry name" value="Kelch-typ_b-propeller"/>
</dbReference>
<keyword evidence="4" id="KW-1185">Reference proteome</keyword>
<dbReference type="Pfam" id="PF25210">
    <property type="entry name" value="Kelch_FKB95"/>
    <property type="match status" value="1"/>
</dbReference>
<dbReference type="EMBL" id="KE345890">
    <property type="protein sequence ID" value="EXC19716.1"/>
    <property type="molecule type" value="Genomic_DNA"/>
</dbReference>
<organism evidence="3 4">
    <name type="scientific">Morus notabilis</name>
    <dbReference type="NCBI Taxonomy" id="981085"/>
    <lineage>
        <taxon>Eukaryota</taxon>
        <taxon>Viridiplantae</taxon>
        <taxon>Streptophyta</taxon>
        <taxon>Embryophyta</taxon>
        <taxon>Tracheophyta</taxon>
        <taxon>Spermatophyta</taxon>
        <taxon>Magnoliopsida</taxon>
        <taxon>eudicotyledons</taxon>
        <taxon>Gunneridae</taxon>
        <taxon>Pentapetalae</taxon>
        <taxon>rosids</taxon>
        <taxon>fabids</taxon>
        <taxon>Rosales</taxon>
        <taxon>Moraceae</taxon>
        <taxon>Moreae</taxon>
        <taxon>Morus</taxon>
    </lineage>
</organism>
<dbReference type="InterPro" id="IPR057499">
    <property type="entry name" value="Kelch_FKB95"/>
</dbReference>
<gene>
    <name evidence="3" type="ORF">L484_008341</name>
</gene>
<evidence type="ECO:0000313" key="4">
    <source>
        <dbReference type="Proteomes" id="UP000030645"/>
    </source>
</evidence>
<dbReference type="OrthoDB" id="1194414at2759"/>
<evidence type="ECO:0000313" key="3">
    <source>
        <dbReference type="EMBL" id="EXC19716.1"/>
    </source>
</evidence>
<dbReference type="InterPro" id="IPR050354">
    <property type="entry name" value="F-box/kelch-repeat_ARATH"/>
</dbReference>
<reference evidence="4" key="1">
    <citation type="submission" date="2013-01" db="EMBL/GenBank/DDBJ databases">
        <title>Draft Genome Sequence of a Mulberry Tree, Morus notabilis C.K. Schneid.</title>
        <authorList>
            <person name="He N."/>
            <person name="Zhao S."/>
        </authorList>
    </citation>
    <scope>NUCLEOTIDE SEQUENCE</scope>
</reference>
<dbReference type="PANTHER" id="PTHR24414">
    <property type="entry name" value="F-BOX/KELCH-REPEAT PROTEIN SKIP4"/>
    <property type="match status" value="1"/>
</dbReference>
<protein>
    <submittedName>
        <fullName evidence="3">F-box/kelch-repeat protein SKIP6</fullName>
    </submittedName>
</protein>
<sequence>MSSSEWLPTEVLIPFLPNDVALNLLARVPRQYHPILSAVSKPIRSAVSSPHFFSLRSLLNVTETVPYLRVRAFRGIHERPYDNWFAVHRNPNPTNNNLLKFAPVPRIPRDSEIRFSACAVVGPKIYVIGGRVIRTIEDPQGRRYGPSSDVWILDCRSHTWERGPSMRSPRALASAAVVDGKIYVVGGTQTALWAEVLDPTVGRWEDIPGPLDGTDPELFNFQLVDGKISICLNSDESNLIEFRLNTTTKTWEVVGNEFSPTSDICVVDGVSYSSFGRNVGKIERFDEKIGEWKELKGVEEGKPEYVFGHRQTLINLDGRLVVLFAEMRLEETIDPKMGKAGLWCAEIDVTENGDGDWWGRVNWSDKVVLLPEVTWDTPGGYEFFYYKEGLSVSL</sequence>
<dbReference type="Pfam" id="PF00646">
    <property type="entry name" value="F-box"/>
    <property type="match status" value="1"/>
</dbReference>
<proteinExistence type="predicted"/>
<dbReference type="AlphaFoldDB" id="W9S804"/>
<feature type="domain" description="F-box" evidence="1">
    <location>
        <begin position="16"/>
        <end position="53"/>
    </location>
</feature>
<dbReference type="eggNOG" id="KOG1072">
    <property type="taxonomic scope" value="Eukaryota"/>
</dbReference>
<feature type="domain" description="FKB95-like N-terminal Kelch" evidence="2">
    <location>
        <begin position="84"/>
        <end position="367"/>
    </location>
</feature>
<dbReference type="Gene3D" id="2.120.10.80">
    <property type="entry name" value="Kelch-type beta propeller"/>
    <property type="match status" value="1"/>
</dbReference>
<dbReference type="Proteomes" id="UP000030645">
    <property type="component" value="Unassembled WGS sequence"/>
</dbReference>